<comment type="similarity">
    <text evidence="2">Belongs to the tellurite-resistance/dicarboxylate transporter (TDT) family.</text>
</comment>
<evidence type="ECO:0000313" key="10">
    <source>
        <dbReference type="EMBL" id="USW51184.1"/>
    </source>
</evidence>
<feature type="region of interest" description="Disordered" evidence="8">
    <location>
        <begin position="1"/>
        <end position="37"/>
    </location>
</feature>
<feature type="transmembrane region" description="Helical" evidence="9">
    <location>
        <begin position="86"/>
        <end position="105"/>
    </location>
</feature>
<evidence type="ECO:0000256" key="2">
    <source>
        <dbReference type="ARBA" id="ARBA00008566"/>
    </source>
</evidence>
<dbReference type="InterPro" id="IPR051629">
    <property type="entry name" value="Sulfite_efflux_TDT"/>
</dbReference>
<reference evidence="10" key="1">
    <citation type="submission" date="2022-06" db="EMBL/GenBank/DDBJ databases">
        <title>Complete genome sequences of two strains of the flax pathogen Septoria linicola.</title>
        <authorList>
            <person name="Lapalu N."/>
            <person name="Simon A."/>
            <person name="Demenou B."/>
            <person name="Paumier D."/>
            <person name="Guillot M.-P."/>
            <person name="Gout L."/>
            <person name="Valade R."/>
        </authorList>
    </citation>
    <scope>NUCLEOTIDE SEQUENCE</scope>
    <source>
        <strain evidence="10">SE15195</strain>
    </source>
</reference>
<dbReference type="AlphaFoldDB" id="A0A9Q9AKX1"/>
<keyword evidence="5 9" id="KW-0812">Transmembrane</keyword>
<dbReference type="InterPro" id="IPR004695">
    <property type="entry name" value="SLAC1/Mae1/Ssu1/TehA"/>
</dbReference>
<evidence type="ECO:0000256" key="7">
    <source>
        <dbReference type="ARBA" id="ARBA00023136"/>
    </source>
</evidence>
<feature type="transmembrane region" description="Helical" evidence="9">
    <location>
        <begin position="316"/>
        <end position="337"/>
    </location>
</feature>
<evidence type="ECO:0000313" key="11">
    <source>
        <dbReference type="Proteomes" id="UP001056384"/>
    </source>
</evidence>
<dbReference type="GO" id="GO:0000319">
    <property type="term" value="F:sulfite transmembrane transporter activity"/>
    <property type="evidence" value="ECO:0007669"/>
    <property type="project" value="TreeGrafter"/>
</dbReference>
<keyword evidence="7 9" id="KW-0472">Membrane</keyword>
<comment type="subcellular location">
    <subcellularLocation>
        <location evidence="1">Cell membrane</location>
        <topology evidence="1">Multi-pass membrane protein</topology>
    </subcellularLocation>
</comment>
<evidence type="ECO:0000256" key="1">
    <source>
        <dbReference type="ARBA" id="ARBA00004651"/>
    </source>
</evidence>
<dbReference type="PANTHER" id="PTHR31686">
    <property type="match status" value="1"/>
</dbReference>
<feature type="transmembrane region" description="Helical" evidence="9">
    <location>
        <begin position="229"/>
        <end position="252"/>
    </location>
</feature>
<gene>
    <name evidence="10" type="ORF">Slin15195_G045030</name>
</gene>
<evidence type="ECO:0000256" key="8">
    <source>
        <dbReference type="SAM" id="MobiDB-lite"/>
    </source>
</evidence>
<dbReference type="PANTHER" id="PTHR31686:SF3">
    <property type="entry name" value="ACID TRANSPORT PROTEIN, PUTATIVE (AFU_ORTHOLOGUE AFUA_4G09410)-RELATED"/>
    <property type="match status" value="1"/>
</dbReference>
<dbReference type="Pfam" id="PF03595">
    <property type="entry name" value="SLAC1"/>
    <property type="match status" value="1"/>
</dbReference>
<evidence type="ECO:0000256" key="5">
    <source>
        <dbReference type="ARBA" id="ARBA00022692"/>
    </source>
</evidence>
<feature type="transmembrane region" description="Helical" evidence="9">
    <location>
        <begin position="358"/>
        <end position="379"/>
    </location>
</feature>
<keyword evidence="4" id="KW-1003">Cell membrane</keyword>
<keyword evidence="6 9" id="KW-1133">Transmembrane helix</keyword>
<keyword evidence="11" id="KW-1185">Reference proteome</keyword>
<keyword evidence="3" id="KW-0813">Transport</keyword>
<proteinExistence type="inferred from homology"/>
<dbReference type="Proteomes" id="UP001056384">
    <property type="component" value="Chromosome 3"/>
</dbReference>
<name>A0A9Q9AKX1_9PEZI</name>
<evidence type="ECO:0000256" key="6">
    <source>
        <dbReference type="ARBA" id="ARBA00022989"/>
    </source>
</evidence>
<evidence type="ECO:0000256" key="9">
    <source>
        <dbReference type="SAM" id="Phobius"/>
    </source>
</evidence>
<organism evidence="10 11">
    <name type="scientific">Septoria linicola</name>
    <dbReference type="NCBI Taxonomy" id="215465"/>
    <lineage>
        <taxon>Eukaryota</taxon>
        <taxon>Fungi</taxon>
        <taxon>Dikarya</taxon>
        <taxon>Ascomycota</taxon>
        <taxon>Pezizomycotina</taxon>
        <taxon>Dothideomycetes</taxon>
        <taxon>Dothideomycetidae</taxon>
        <taxon>Mycosphaerellales</taxon>
        <taxon>Mycosphaerellaceae</taxon>
        <taxon>Septoria</taxon>
    </lineage>
</organism>
<dbReference type="EMBL" id="CP099420">
    <property type="protein sequence ID" value="USW51184.1"/>
    <property type="molecule type" value="Genomic_DNA"/>
</dbReference>
<feature type="transmembrane region" description="Helical" evidence="9">
    <location>
        <begin position="160"/>
        <end position="183"/>
    </location>
</feature>
<dbReference type="InterPro" id="IPR038665">
    <property type="entry name" value="Voltage-dep_anion_channel_sf"/>
</dbReference>
<dbReference type="GO" id="GO:0005886">
    <property type="term" value="C:plasma membrane"/>
    <property type="evidence" value="ECO:0007669"/>
    <property type="project" value="UniProtKB-SubCell"/>
</dbReference>
<feature type="transmembrane region" description="Helical" evidence="9">
    <location>
        <begin position="264"/>
        <end position="284"/>
    </location>
</feature>
<evidence type="ECO:0000256" key="3">
    <source>
        <dbReference type="ARBA" id="ARBA00022448"/>
    </source>
</evidence>
<protein>
    <submittedName>
        <fullName evidence="10">Transporter protein SLAC1/Mae1/ Ssu1/TehA</fullName>
    </submittedName>
</protein>
<dbReference type="OrthoDB" id="2901184at2759"/>
<feature type="transmembrane region" description="Helical" evidence="9">
    <location>
        <begin position="126"/>
        <end position="148"/>
    </location>
</feature>
<sequence>MPSSSTSAKNTEHDSEDTNASGPSDNTNDNDEAQEQQDTPIPISPLKYALKNFTSQFFLIPQGTGISAVVLHQLNYQFYGLIRISQVLWVLTIASLVGFLAIYALRTVLFPREVWKAWKTEIMETACLSCVSIAYTTIIQMIALNLVGDWGPGWGKAAYVLWWINVVMALLVAIVTPYVITRLEAPGIDSVPPGILLPMIAALTVAAGGGVVCRYGALDAGLQVPVLIVSYLFVGLALPLAILVHAVVLARLLDKGTFPQKQSVYQLMIMCGPLGQGSFALQILGQCVQRGAFAEYNESTFLSAIGASVVSTSSQFLGLLVWGYGIFWWAYACIAILQHLAQGPRKALARWDTSLSSWSLVFPWGVFTNAAIELGLILNSRAFKVWAAILTVLLTILWLLNAGATLAGLVNGKVVGLERGWRGKYYVSGAEQEKEESERTKQKARQSE</sequence>
<accession>A0A9Q9AKX1</accession>
<dbReference type="Gene3D" id="1.50.10.150">
    <property type="entry name" value="Voltage-dependent anion channel"/>
    <property type="match status" value="1"/>
</dbReference>
<evidence type="ECO:0000256" key="4">
    <source>
        <dbReference type="ARBA" id="ARBA00022475"/>
    </source>
</evidence>
<feature type="transmembrane region" description="Helical" evidence="9">
    <location>
        <begin position="195"/>
        <end position="217"/>
    </location>
</feature>
<dbReference type="CDD" id="cd09299">
    <property type="entry name" value="TDT"/>
    <property type="match status" value="1"/>
</dbReference>
<feature type="compositionally biased region" description="Polar residues" evidence="8">
    <location>
        <begin position="18"/>
        <end position="27"/>
    </location>
</feature>
<feature type="transmembrane region" description="Helical" evidence="9">
    <location>
        <begin position="385"/>
        <end position="410"/>
    </location>
</feature>